<dbReference type="STRING" id="1246637.MTBBW1_290030"/>
<protein>
    <submittedName>
        <fullName evidence="7">Glycerate 2-kinase</fullName>
        <ecNumber evidence="7">2.7.1.165</ecNumber>
    </submittedName>
</protein>
<name>A0A1W1HFI7_9BACT</name>
<accession>A0A1W1HFI7</accession>
<dbReference type="EMBL" id="FWEV01000212">
    <property type="protein sequence ID" value="SLM31249.1"/>
    <property type="molecule type" value="Genomic_DNA"/>
</dbReference>
<organism evidence="7 8">
    <name type="scientific">Desulfamplus magnetovallimortis</name>
    <dbReference type="NCBI Taxonomy" id="1246637"/>
    <lineage>
        <taxon>Bacteria</taxon>
        <taxon>Pseudomonadati</taxon>
        <taxon>Thermodesulfobacteriota</taxon>
        <taxon>Desulfobacteria</taxon>
        <taxon>Desulfobacterales</taxon>
        <taxon>Desulfobacteraceae</taxon>
        <taxon>Desulfamplus</taxon>
    </lineage>
</organism>
<evidence type="ECO:0000313" key="7">
    <source>
        <dbReference type="EMBL" id="SLM31249.1"/>
    </source>
</evidence>
<dbReference type="AlphaFoldDB" id="A0A1W1HFI7"/>
<sequence length="445" mass="46924">MEYSYESMKKAALKIFYKGVAAVSPEICVRKNLALKNGSIKIGKSSFSLEETGKIYLVGVGKASAAMAGEAEATLADHIDDGLVITKYGHSVPLKKCRLMEAGHPIPDENGVKATCELLSLISCAGPGDLVICMISGGGSALTPAPVEGISLADKQETTRHLLACGATIHEINTVRKHLSLIKGGQFCKNVNGANVVSLILSDVIGDDLDIIASGMTVGDGSTFNDCRDTLLHYRLWEKIPIAVRQHIESGISGTIRETPKPGDALFANVHNYISGTLSHALSAAEEESVKSGFNTLVLSSMIQGEATEVAKVLCAIAKETELWDRPLKRPACLLSGGETTVTLKGTGKGGRNMELALAAAINLQDSKKIVILSAGTDGTDGPTDAAGAFADSSTVKHAKKIGLSLESYLADNNSYIFFKELGDLVVTGPTMTNVMDMQIVIICD</sequence>
<dbReference type="FunFam" id="3.40.50.10180:FF:000001">
    <property type="entry name" value="Glycerate kinase"/>
    <property type="match status" value="1"/>
</dbReference>
<dbReference type="InterPro" id="IPR037035">
    <property type="entry name" value="GK-like_C_sf"/>
</dbReference>
<evidence type="ECO:0000256" key="2">
    <source>
        <dbReference type="ARBA" id="ARBA00022741"/>
    </source>
</evidence>
<dbReference type="Pfam" id="PF13660">
    <property type="entry name" value="DUF4147"/>
    <property type="match status" value="1"/>
</dbReference>
<gene>
    <name evidence="7" type="primary">gck</name>
    <name evidence="7" type="ORF">MTBBW1_290030</name>
</gene>
<evidence type="ECO:0000313" key="8">
    <source>
        <dbReference type="Proteomes" id="UP000191931"/>
    </source>
</evidence>
<dbReference type="InterPro" id="IPR007835">
    <property type="entry name" value="MOFRL"/>
</dbReference>
<dbReference type="EC" id="2.7.1.165" evidence="7"/>
<dbReference type="Pfam" id="PF05161">
    <property type="entry name" value="MOFRL"/>
    <property type="match status" value="1"/>
</dbReference>
<dbReference type="FunFam" id="3.40.1480.10:FF:000002">
    <property type="entry name" value="Glycerate kinase"/>
    <property type="match status" value="1"/>
</dbReference>
<dbReference type="GO" id="GO:0008887">
    <property type="term" value="F:glycerate kinase activity"/>
    <property type="evidence" value="ECO:0007669"/>
    <property type="project" value="InterPro"/>
</dbReference>
<dbReference type="Gene3D" id="3.40.50.10180">
    <property type="entry name" value="Glycerate kinase, MOFRL-like N-terminal domain"/>
    <property type="match status" value="1"/>
</dbReference>
<dbReference type="PANTHER" id="PTHR12227">
    <property type="entry name" value="GLYCERATE KINASE"/>
    <property type="match status" value="1"/>
</dbReference>
<keyword evidence="8" id="KW-1185">Reference proteome</keyword>
<dbReference type="Proteomes" id="UP000191931">
    <property type="component" value="Unassembled WGS sequence"/>
</dbReference>
<keyword evidence="1 7" id="KW-0808">Transferase</keyword>
<dbReference type="InterPro" id="IPR025286">
    <property type="entry name" value="MOFRL_assoc_dom"/>
</dbReference>
<dbReference type="GO" id="GO:0005524">
    <property type="term" value="F:ATP binding"/>
    <property type="evidence" value="ECO:0007669"/>
    <property type="project" value="UniProtKB-KW"/>
</dbReference>
<evidence type="ECO:0000256" key="1">
    <source>
        <dbReference type="ARBA" id="ARBA00022679"/>
    </source>
</evidence>
<dbReference type="GO" id="GO:0005737">
    <property type="term" value="C:cytoplasm"/>
    <property type="evidence" value="ECO:0007669"/>
    <property type="project" value="TreeGrafter"/>
</dbReference>
<evidence type="ECO:0000256" key="4">
    <source>
        <dbReference type="ARBA" id="ARBA00022840"/>
    </source>
</evidence>
<dbReference type="GO" id="GO:0043798">
    <property type="term" value="F:glycerate 2-kinase activity"/>
    <property type="evidence" value="ECO:0007669"/>
    <property type="project" value="UniProtKB-EC"/>
</dbReference>
<evidence type="ECO:0000259" key="6">
    <source>
        <dbReference type="Pfam" id="PF13660"/>
    </source>
</evidence>
<dbReference type="InterPro" id="IPR038614">
    <property type="entry name" value="GK_N_sf"/>
</dbReference>
<dbReference type="RefSeq" id="WP_245809256.1">
    <property type="nucleotide sequence ID" value="NZ_LT828541.1"/>
</dbReference>
<dbReference type="InterPro" id="IPR039760">
    <property type="entry name" value="MOFRL_protein"/>
</dbReference>
<keyword evidence="3 7" id="KW-0418">Kinase</keyword>
<feature type="domain" description="MOFRL-associated" evidence="6">
    <location>
        <begin position="12"/>
        <end position="249"/>
    </location>
</feature>
<dbReference type="Gene3D" id="3.40.1480.10">
    <property type="entry name" value="MOFRL domain"/>
    <property type="match status" value="1"/>
</dbReference>
<proteinExistence type="predicted"/>
<evidence type="ECO:0000259" key="5">
    <source>
        <dbReference type="Pfam" id="PF05161"/>
    </source>
</evidence>
<evidence type="ECO:0000256" key="3">
    <source>
        <dbReference type="ARBA" id="ARBA00022777"/>
    </source>
</evidence>
<keyword evidence="4" id="KW-0067">ATP-binding</keyword>
<dbReference type="SUPFAM" id="SSF82544">
    <property type="entry name" value="GckA/TtuD-like"/>
    <property type="match status" value="1"/>
</dbReference>
<feature type="domain" description="MOFRL" evidence="5">
    <location>
        <begin position="332"/>
        <end position="437"/>
    </location>
</feature>
<reference evidence="7 8" key="1">
    <citation type="submission" date="2017-03" db="EMBL/GenBank/DDBJ databases">
        <authorList>
            <person name="Afonso C.L."/>
            <person name="Miller P.J."/>
            <person name="Scott M.A."/>
            <person name="Spackman E."/>
            <person name="Goraichik I."/>
            <person name="Dimitrov K.M."/>
            <person name="Suarez D.L."/>
            <person name="Swayne D.E."/>
        </authorList>
    </citation>
    <scope>NUCLEOTIDE SEQUENCE [LARGE SCALE GENOMIC DNA]</scope>
    <source>
        <strain evidence="7">PRJEB14757</strain>
    </source>
</reference>
<dbReference type="PANTHER" id="PTHR12227:SF0">
    <property type="entry name" value="GLYCERATE KINASE"/>
    <property type="match status" value="1"/>
</dbReference>
<keyword evidence="2" id="KW-0547">Nucleotide-binding</keyword>